<dbReference type="GO" id="GO:0030288">
    <property type="term" value="C:outer membrane-bounded periplasmic space"/>
    <property type="evidence" value="ECO:0007669"/>
    <property type="project" value="InterPro"/>
</dbReference>
<dbReference type="Pfam" id="PF09312">
    <property type="entry name" value="SurA_N"/>
    <property type="match status" value="1"/>
</dbReference>
<dbReference type="InterPro" id="IPR000297">
    <property type="entry name" value="PPIase_PpiC"/>
</dbReference>
<evidence type="ECO:0000313" key="9">
    <source>
        <dbReference type="EMBL" id="QCU89668.1"/>
    </source>
</evidence>
<keyword evidence="3 7" id="KW-0574">Periplasm</keyword>
<dbReference type="EC" id="5.2.1.8" evidence="7"/>
<comment type="catalytic activity">
    <reaction evidence="7">
        <text>[protein]-peptidylproline (omega=180) = [protein]-peptidylproline (omega=0)</text>
        <dbReference type="Rhea" id="RHEA:16237"/>
        <dbReference type="Rhea" id="RHEA-COMP:10747"/>
        <dbReference type="Rhea" id="RHEA-COMP:10748"/>
        <dbReference type="ChEBI" id="CHEBI:83833"/>
        <dbReference type="ChEBI" id="CHEBI:83834"/>
        <dbReference type="EC" id="5.2.1.8"/>
    </reaction>
</comment>
<dbReference type="InterPro" id="IPR050280">
    <property type="entry name" value="OMP_Chaperone_SurA"/>
</dbReference>
<evidence type="ECO:0000256" key="5">
    <source>
        <dbReference type="ARBA" id="ARBA00023186"/>
    </source>
</evidence>
<keyword evidence="2 7" id="KW-0677">Repeat</keyword>
<dbReference type="Gene3D" id="1.10.4030.10">
    <property type="entry name" value="Porin chaperone SurA, peptide-binding domain"/>
    <property type="match status" value="1"/>
</dbReference>
<evidence type="ECO:0000256" key="4">
    <source>
        <dbReference type="ARBA" id="ARBA00023110"/>
    </source>
</evidence>
<dbReference type="Proteomes" id="UP000304864">
    <property type="component" value="Chromosome"/>
</dbReference>
<dbReference type="GO" id="GO:0006457">
    <property type="term" value="P:protein folding"/>
    <property type="evidence" value="ECO:0007669"/>
    <property type="project" value="UniProtKB-UniRule"/>
</dbReference>
<evidence type="ECO:0000256" key="3">
    <source>
        <dbReference type="ARBA" id="ARBA00022764"/>
    </source>
</evidence>
<keyword evidence="5 7" id="KW-0143">Chaperone</keyword>
<dbReference type="GO" id="GO:0042277">
    <property type="term" value="F:peptide binding"/>
    <property type="evidence" value="ECO:0007669"/>
    <property type="project" value="InterPro"/>
</dbReference>
<evidence type="ECO:0000256" key="7">
    <source>
        <dbReference type="HAMAP-Rule" id="MF_01183"/>
    </source>
</evidence>
<evidence type="ECO:0000259" key="8">
    <source>
        <dbReference type="PROSITE" id="PS50198"/>
    </source>
</evidence>
<gene>
    <name evidence="7" type="primary">surA</name>
    <name evidence="9" type="ORF">FE785_02950</name>
</gene>
<evidence type="ECO:0000313" key="10">
    <source>
        <dbReference type="Proteomes" id="UP000304864"/>
    </source>
</evidence>
<organism evidence="9 10">
    <name type="scientific">Thiomicrorhabdus sediminis</name>
    <dbReference type="NCBI Taxonomy" id="2580412"/>
    <lineage>
        <taxon>Bacteria</taxon>
        <taxon>Pseudomonadati</taxon>
        <taxon>Pseudomonadota</taxon>
        <taxon>Gammaproteobacteria</taxon>
        <taxon>Thiotrichales</taxon>
        <taxon>Piscirickettsiaceae</taxon>
        <taxon>Thiomicrorhabdus</taxon>
    </lineage>
</organism>
<dbReference type="OrthoDB" id="14196at2"/>
<feature type="domain" description="PpiC" evidence="8">
    <location>
        <begin position="187"/>
        <end position="288"/>
    </location>
</feature>
<evidence type="ECO:0000256" key="6">
    <source>
        <dbReference type="ARBA" id="ARBA00023235"/>
    </source>
</evidence>
<dbReference type="KEGG" id="thig:FE785_02950"/>
<dbReference type="GO" id="GO:0043165">
    <property type="term" value="P:Gram-negative-bacterium-type cell outer membrane assembly"/>
    <property type="evidence" value="ECO:0007669"/>
    <property type="project" value="InterPro"/>
</dbReference>
<keyword evidence="10" id="KW-1185">Reference proteome</keyword>
<dbReference type="GO" id="GO:0003755">
    <property type="term" value="F:peptidyl-prolyl cis-trans isomerase activity"/>
    <property type="evidence" value="ECO:0007669"/>
    <property type="project" value="UniProtKB-UniRule"/>
</dbReference>
<dbReference type="AlphaFoldDB" id="A0A4P9K456"/>
<comment type="subcellular location">
    <subcellularLocation>
        <location evidence="7">Periplasm</location>
    </subcellularLocation>
    <text evidence="7">Is capable of associating with the outer membrane.</text>
</comment>
<dbReference type="InterPro" id="IPR027304">
    <property type="entry name" value="Trigger_fact/SurA_dom_sf"/>
</dbReference>
<dbReference type="InterPro" id="IPR046357">
    <property type="entry name" value="PPIase_dom_sf"/>
</dbReference>
<dbReference type="Pfam" id="PF00639">
    <property type="entry name" value="Rotamase"/>
    <property type="match status" value="2"/>
</dbReference>
<dbReference type="PANTHER" id="PTHR47637">
    <property type="entry name" value="CHAPERONE SURA"/>
    <property type="match status" value="1"/>
</dbReference>
<dbReference type="EMBL" id="CP040602">
    <property type="protein sequence ID" value="QCU89668.1"/>
    <property type="molecule type" value="Genomic_DNA"/>
</dbReference>
<dbReference type="SUPFAM" id="SSF54534">
    <property type="entry name" value="FKBP-like"/>
    <property type="match status" value="2"/>
</dbReference>
<reference evidence="9 10" key="1">
    <citation type="submission" date="2019-05" db="EMBL/GenBank/DDBJ databases">
        <title>Thiomicrorhabdus sediminis sp. nov, a novel sulfur-oxidizing bacterium isolated from coastal sediment.</title>
        <authorList>
            <person name="Liu X."/>
        </authorList>
    </citation>
    <scope>NUCLEOTIDE SEQUENCE [LARGE SCALE GENOMIC DNA]</scope>
    <source>
        <strain evidence="9 10">G1</strain>
    </source>
</reference>
<comment type="function">
    <text evidence="7">Chaperone involved in the correct folding and assembly of outer membrane proteins. Recognizes specific patterns of aromatic residues and the orientation of their side chains, which are found more frequently in integral outer membrane proteins. May act in both early periplasmic and late outer membrane-associated steps of protein maturation.</text>
</comment>
<feature type="signal peptide" evidence="7">
    <location>
        <begin position="1"/>
        <end position="37"/>
    </location>
</feature>
<keyword evidence="4 7" id="KW-0697">Rotamase</keyword>
<dbReference type="SUPFAM" id="SSF109998">
    <property type="entry name" value="Triger factor/SurA peptide-binding domain-like"/>
    <property type="match status" value="1"/>
</dbReference>
<name>A0A4P9K456_9GAMM</name>
<dbReference type="HAMAP" id="MF_01183">
    <property type="entry name" value="Chaperone_SurA"/>
    <property type="match status" value="1"/>
</dbReference>
<comment type="domain">
    <text evidence="7">The PPIase activity resides only in the second parvulin domain. The N-terminal region and the C-terminal tail are necessary and sufficient for the chaperone activity of SurA. The PPIase activity is dispensable for SurA to function as a chaperone. The N-terminal region and the C-terminal tail are also required for porin recognition.</text>
</comment>
<dbReference type="InterPro" id="IPR023034">
    <property type="entry name" value="PPIase_SurA"/>
</dbReference>
<evidence type="ECO:0000256" key="1">
    <source>
        <dbReference type="ARBA" id="ARBA00022729"/>
    </source>
</evidence>
<dbReference type="PANTHER" id="PTHR47637:SF1">
    <property type="entry name" value="CHAPERONE SURA"/>
    <property type="match status" value="1"/>
</dbReference>
<dbReference type="Gene3D" id="3.10.50.40">
    <property type="match status" value="2"/>
</dbReference>
<keyword evidence="1 7" id="KW-0732">Signal</keyword>
<evidence type="ECO:0000256" key="2">
    <source>
        <dbReference type="ARBA" id="ARBA00022737"/>
    </source>
</evidence>
<dbReference type="InterPro" id="IPR015391">
    <property type="entry name" value="SurA_N"/>
</dbReference>
<dbReference type="GO" id="GO:0051082">
    <property type="term" value="F:unfolded protein binding"/>
    <property type="evidence" value="ECO:0007669"/>
    <property type="project" value="UniProtKB-UniRule"/>
</dbReference>
<dbReference type="GO" id="GO:0050821">
    <property type="term" value="P:protein stabilization"/>
    <property type="evidence" value="ECO:0007669"/>
    <property type="project" value="InterPro"/>
</dbReference>
<proteinExistence type="inferred from homology"/>
<feature type="domain" description="PpiC" evidence="8">
    <location>
        <begin position="298"/>
        <end position="396"/>
    </location>
</feature>
<protein>
    <recommendedName>
        <fullName evidence="7">Chaperone SurA</fullName>
    </recommendedName>
    <alternativeName>
        <fullName evidence="7">Peptidyl-prolyl cis-trans isomerase SurA</fullName>
        <shortName evidence="7">PPIase SurA</shortName>
        <ecNumber evidence="7">5.2.1.8</ecNumber>
    </alternativeName>
    <alternativeName>
        <fullName evidence="7">Rotamase SurA</fullName>
    </alternativeName>
</protein>
<dbReference type="PROSITE" id="PS50198">
    <property type="entry name" value="PPIC_PPIASE_2"/>
    <property type="match status" value="2"/>
</dbReference>
<feature type="chain" id="PRO_5021052792" description="Chaperone SurA" evidence="7">
    <location>
        <begin position="38"/>
        <end position="440"/>
    </location>
</feature>
<accession>A0A4P9K456</accession>
<sequence length="440" mass="49992" precursor="true">MALRMTKLIQNSLKKTLQMLALSASFATIVASPTASAEQLLDKVVAVVNDQIILKSQLDSKMFEQAQSLKAQNIPISDTAALRSQVLDSLIFEILQEQRAKMIGIHVSDDEINNQLQAIAQENKLSLYELRNRLNIEMANGFEKARERIEKQILIQKLREREILSQAQVTENEIQNYLKRQKLANNNTQIRLGHILIALPESATAQQREQALNTAKQLKQRIENGEDFNQLAVRHSDGARALQGGDLGWMNEQEVPTFFADAIVDLSVGQSSAIIESPSGFHLIKLMDKQSSGAGNEQVQYHLYRFIVLSDKVDRMNTPQQLLDITQSMDSIQDFQKLFERYPDIPKEVNAESDLGWRTLDRIPPVIQNDVAKMGAKNALPPLATDQGWMILYLDDVRKTTDASDQERKEAIQAIRSRKANEMFDLWLRRLRDEAYVQIK</sequence>
<keyword evidence="6 7" id="KW-0413">Isomerase</keyword>